<dbReference type="Proteomes" id="UP000594463">
    <property type="component" value="Chromosome"/>
</dbReference>
<dbReference type="KEGG" id="alam:RT761_01132"/>
<dbReference type="RefSeq" id="WP_218113088.1">
    <property type="nucleotide sequence ID" value="NZ_CP065383.1"/>
</dbReference>
<accession>A0A7T1AL88</accession>
<dbReference type="GO" id="GO:0016603">
    <property type="term" value="F:glutaminyl-peptide cyclotransferase activity"/>
    <property type="evidence" value="ECO:0007669"/>
    <property type="project" value="InterPro"/>
</dbReference>
<name>A0A7T1AL88_ATRLM</name>
<evidence type="ECO:0008006" key="3">
    <source>
        <dbReference type="Google" id="ProtNLM"/>
    </source>
</evidence>
<keyword evidence="2" id="KW-1185">Reference proteome</keyword>
<dbReference type="AlphaFoldDB" id="A0A7T1AL88"/>
<sequence length="279" mass="32154">MKKHLLLVLEPISILFLVFFLLIFSVSAHSLVQNQEWLLNHLSKNQSLTKYTYQVIATYPHDPQAFTQGLIFHEGFLYESTGLYGESSLRKIDLRSGKVLLEKKIDEIHFAEGLTLFNNLLIQLTWKSHLGFLYDVDTFEHIGSFDFPYEGWGITHDDDNNNLVISDGSDTLRFLDPKNFLITKEVQVHLNGLMINQLNELEFINGTVYANVWHTDLILIVEPDDGEVIGWINLTGLEEQSDLSKNVLNGIAFDQANNRFFVTGKLWPHLYEILLIEER</sequence>
<dbReference type="SUPFAM" id="SSF50969">
    <property type="entry name" value="YVTN repeat-like/Quinoprotein amine dehydrogenase"/>
    <property type="match status" value="1"/>
</dbReference>
<evidence type="ECO:0000313" key="2">
    <source>
        <dbReference type="Proteomes" id="UP000594463"/>
    </source>
</evidence>
<dbReference type="InterPro" id="IPR011044">
    <property type="entry name" value="Quino_amine_DH_bsu"/>
</dbReference>
<dbReference type="Pfam" id="PF05096">
    <property type="entry name" value="Glu_cyclase_2"/>
    <property type="match status" value="1"/>
</dbReference>
<dbReference type="PANTHER" id="PTHR31270">
    <property type="entry name" value="GLUTAMINYL-PEPTIDE CYCLOTRANSFERASE"/>
    <property type="match status" value="1"/>
</dbReference>
<dbReference type="InterPro" id="IPR007788">
    <property type="entry name" value="QCT"/>
</dbReference>
<dbReference type="EMBL" id="CP065383">
    <property type="protein sequence ID" value="QPM67919.1"/>
    <property type="molecule type" value="Genomic_DNA"/>
</dbReference>
<reference evidence="1 2" key="1">
    <citation type="journal article" date="2021" name="Nat. Commun.">
        <title>Isolation of a member of the candidate phylum Atribacteria reveals a unique cell membrane structure.</title>
        <authorList>
            <person name="Taiki K."/>
            <person name="Nobu M.K."/>
            <person name="Kusada H."/>
            <person name="Meng X.-Y."/>
            <person name="Hosoki N."/>
            <person name="Uematsu K."/>
            <person name="Yoshioka H."/>
            <person name="Kamagata Y."/>
            <person name="Tamaki H."/>
        </authorList>
    </citation>
    <scope>NUCLEOTIDE SEQUENCE [LARGE SCALE GENOMIC DNA]</scope>
    <source>
        <strain evidence="1 2">RT761</strain>
    </source>
</reference>
<dbReference type="PANTHER" id="PTHR31270:SF1">
    <property type="entry name" value="GLUTAMINYL-PEPTIDE CYCLOTRANSFERASE"/>
    <property type="match status" value="1"/>
</dbReference>
<proteinExistence type="predicted"/>
<evidence type="ECO:0000313" key="1">
    <source>
        <dbReference type="EMBL" id="QPM67919.1"/>
    </source>
</evidence>
<gene>
    <name evidence="1" type="ORF">RT761_01132</name>
</gene>
<protein>
    <recommendedName>
        <fullName evidence="3">Glutamine cyclotransferase</fullName>
    </recommendedName>
</protein>
<organism evidence="1 2">
    <name type="scientific">Atribacter laminatus</name>
    <dbReference type="NCBI Taxonomy" id="2847778"/>
    <lineage>
        <taxon>Bacteria</taxon>
        <taxon>Pseudomonadati</taxon>
        <taxon>Atribacterota</taxon>
        <taxon>Atribacteria</taxon>
        <taxon>Atribacterales</taxon>
        <taxon>Atribacteraceae</taxon>
        <taxon>Atribacter</taxon>
    </lineage>
</organism>